<protein>
    <submittedName>
        <fullName evidence="1">Uncharacterized protein</fullName>
    </submittedName>
</protein>
<gene>
    <name evidence="1" type="ORF">SBRV1_gp43</name>
</gene>
<proteinExistence type="predicted"/>
<evidence type="ECO:0000313" key="1">
    <source>
        <dbReference type="EMBL" id="AZI75932.1"/>
    </source>
</evidence>
<keyword evidence="2" id="KW-1185">Reference proteome</keyword>
<name>A0A3Q8Q9I3_9VIRU</name>
<dbReference type="EMBL" id="MK064565">
    <property type="protein sequence ID" value="AZI75932.1"/>
    <property type="molecule type" value="Genomic_DNA"/>
</dbReference>
<organism evidence="1">
    <name type="scientific">Sulfolobales Beppu rod-shaped virus 1</name>
    <dbReference type="NCBI Taxonomy" id="2493121"/>
    <lineage>
        <taxon>Viruses</taxon>
        <taxon>Adnaviria</taxon>
        <taxon>Zilligvirae</taxon>
        <taxon>Taleaviricota</taxon>
        <taxon>Tokiviricetes</taxon>
        <taxon>Ligamenvirales</taxon>
        <taxon>Rudiviridae</taxon>
        <taxon>Japarudivirus</taxon>
        <taxon>Japarudivirus beppuense</taxon>
        <taxon>Japarudivirus SBRV1</taxon>
    </lineage>
</organism>
<dbReference type="Proteomes" id="UP000277970">
    <property type="component" value="Segment"/>
</dbReference>
<accession>A0A3Q8Q9I3</accession>
<evidence type="ECO:0000313" key="2">
    <source>
        <dbReference type="Proteomes" id="UP000277970"/>
    </source>
</evidence>
<sequence length="327" mass="36243">MSVTYASISSLLAKPFQRLTSGMWNTAVLLLDQLYLTGGNVVTSILQNGNLYIPNSIFAQTGNFSDEVYVSGQPVITEADPIYIAGFISTAQQQIAQVLQSNEQLYDILTQIPYDIYTAVISSVPSATKSVSQSISSLNSLIYDIANYLISVENTNIIRLDKLVYDIALYFINNFNVQSINLQYIVNQVYYNIAKIVNQSTQGLYHGIVSISDLLLYALTYIYLAQVSLANTLNKLTLYLSPPTIEGLQLNVSTTPQPLYNGPALKILKMILQNLSNYVVYIGNNLYNNFPILPNSEIEIAVNNPANVYAWATGKCTIYALFEVIES</sequence>
<reference evidence="1" key="1">
    <citation type="journal article" date="2018" name="Environ. Microbiol.">
        <title>New archaeal viruses discovered by metagenomic analysis of viral communities in enrichment cultures.</title>
        <authorList>
            <person name="Liu Y."/>
            <person name="Brandt D."/>
            <person name="Ishino S."/>
            <person name="Ishino Y."/>
            <person name="Koonin E.V."/>
            <person name="Kalinowski J."/>
            <person name="Krupovic M."/>
            <person name="Prangishvili D."/>
        </authorList>
    </citation>
    <scope>NUCLEOTIDE SEQUENCE [LARGE SCALE GENOMIC DNA]</scope>
</reference>